<organism evidence="2 3">
    <name type="scientific">Sulfurospirillum diekertiae</name>
    <dbReference type="NCBI Taxonomy" id="1854492"/>
    <lineage>
        <taxon>Bacteria</taxon>
        <taxon>Pseudomonadati</taxon>
        <taxon>Campylobacterota</taxon>
        <taxon>Epsilonproteobacteria</taxon>
        <taxon>Campylobacterales</taxon>
        <taxon>Sulfurospirillaceae</taxon>
        <taxon>Sulfurospirillum</taxon>
    </lineage>
</organism>
<name>A0A1Y0HN08_9BACT</name>
<dbReference type="KEGG" id="suls:Sdiek1_2367"/>
<keyword evidence="3" id="KW-1185">Reference proteome</keyword>
<keyword evidence="2" id="KW-0456">Lyase</keyword>
<accession>A0A1Y0HN08</accession>
<dbReference type="SMART" id="SM01007">
    <property type="entry name" value="Aldolase_II"/>
    <property type="match status" value="1"/>
</dbReference>
<feature type="domain" description="Class II aldolase/adducin N-terminal" evidence="1">
    <location>
        <begin position="6"/>
        <end position="205"/>
    </location>
</feature>
<dbReference type="SUPFAM" id="SSF53639">
    <property type="entry name" value="AraD/HMP-PK domain-like"/>
    <property type="match status" value="1"/>
</dbReference>
<dbReference type="OrthoDB" id="9814830at2"/>
<dbReference type="Pfam" id="PF00596">
    <property type="entry name" value="Aldolase_II"/>
    <property type="match status" value="1"/>
</dbReference>
<dbReference type="GO" id="GO:0046570">
    <property type="term" value="F:methylthioribulose 1-phosphate dehydratase activity"/>
    <property type="evidence" value="ECO:0007669"/>
    <property type="project" value="UniProtKB-EC"/>
</dbReference>
<dbReference type="EMBL" id="CP021416">
    <property type="protein sequence ID" value="ARU49517.1"/>
    <property type="molecule type" value="Genomic_DNA"/>
</dbReference>
<dbReference type="InterPro" id="IPR001303">
    <property type="entry name" value="Aldolase_II/adducin_N"/>
</dbReference>
<gene>
    <name evidence="2" type="ORF">Sdiek1_2367</name>
</gene>
<dbReference type="RefSeq" id="WP_087439256.1">
    <property type="nucleotide sequence ID" value="NZ_CP021416.1"/>
</dbReference>
<dbReference type="InterPro" id="IPR036409">
    <property type="entry name" value="Aldolase_II/adducin_N_sf"/>
</dbReference>
<dbReference type="EC" id="4.2.1.109" evidence="2"/>
<dbReference type="AlphaFoldDB" id="A0A1Y0HN08"/>
<proteinExistence type="predicted"/>
<dbReference type="Gene3D" id="3.40.225.10">
    <property type="entry name" value="Class II aldolase/adducin N-terminal domain"/>
    <property type="match status" value="1"/>
</dbReference>
<evidence type="ECO:0000259" key="1">
    <source>
        <dbReference type="SMART" id="SM01007"/>
    </source>
</evidence>
<reference evidence="3" key="1">
    <citation type="submission" date="2017-05" db="EMBL/GenBank/DDBJ databases">
        <title>Dechlorination kinetics govern the competition between two new strains of the genus Sulfurospirillum.</title>
        <authorList>
            <person name="Buttet G.F."/>
            <person name="Murray A.M."/>
            <person name="Goris T."/>
            <person name="Burion M."/>
            <person name="Lin B."/>
            <person name="Rolle M."/>
            <person name="Maillard J."/>
        </authorList>
    </citation>
    <scope>NUCLEOTIDE SEQUENCE [LARGE SCALE GENOMIC DNA]</scope>
    <source>
        <strain evidence="3">SL2-1</strain>
    </source>
</reference>
<dbReference type="Proteomes" id="UP000196005">
    <property type="component" value="Chromosome"/>
</dbReference>
<protein>
    <submittedName>
        <fullName evidence="2">Methylthioribulose-1-phosphate dehydratase</fullName>
        <ecNumber evidence="2">4.2.1.109</ecNumber>
    </submittedName>
</protein>
<evidence type="ECO:0000313" key="3">
    <source>
        <dbReference type="Proteomes" id="UP000196005"/>
    </source>
</evidence>
<sequence length="354" mass="40828">MKEIQDLVSLSKYAGERFDLVQAGGGNSSVKLNNGTMLIKASGFLLSDVEEHSGYAKVNTAKIAKIVKNEEIISSNDKRYRERLASILVKEATVDINNRPSIETLLHSLLYKYTLHTHPIVVNMIVNKNDWKVVLKTIFKEEIVLIEYQTPGIELALALYTEISKYEKIPKIIFLQNHGLIITSDNMQEIKFLKEYVLNTIECYLHIDLDKYKVTNIVSTLVNQISGQNSIAYLSNDIDLNMFIMQDKNLFLKTPFCPDSLVYCGICAVEITDIKDSKPIQEYQNTYYETPKILLFNNKIYIIAQNIKKAKEIEDALRFHIIVLENNSENTNFLEFEELAYLMNWEAEKYRQKI</sequence>
<evidence type="ECO:0000313" key="2">
    <source>
        <dbReference type="EMBL" id="ARU49517.1"/>
    </source>
</evidence>